<comment type="subcellular location">
    <subcellularLocation>
        <location evidence="8 9">Nucleus</location>
    </subcellularLocation>
</comment>
<dbReference type="PROSITE" id="PS50884">
    <property type="entry name" value="ZF_DOF_2"/>
    <property type="match status" value="1"/>
</dbReference>
<proteinExistence type="predicted"/>
<protein>
    <recommendedName>
        <fullName evidence="9">Dof zinc finger protein</fullName>
    </recommendedName>
</protein>
<comment type="caution">
    <text evidence="12">The sequence shown here is derived from an EMBL/GenBank/DDBJ whole genome shotgun (WGS) entry which is preliminary data.</text>
</comment>
<evidence type="ECO:0000256" key="5">
    <source>
        <dbReference type="ARBA" id="ARBA00023125"/>
    </source>
</evidence>
<dbReference type="Pfam" id="PF02701">
    <property type="entry name" value="Zn_ribbon_Dof"/>
    <property type="match status" value="1"/>
</dbReference>
<keyword evidence="4 9" id="KW-0805">Transcription regulation</keyword>
<dbReference type="GO" id="GO:0008270">
    <property type="term" value="F:zinc ion binding"/>
    <property type="evidence" value="ECO:0007669"/>
    <property type="project" value="UniProtKB-KW"/>
</dbReference>
<keyword evidence="7 8" id="KW-0539">Nucleus</keyword>
<dbReference type="EMBL" id="JABWDY010005862">
    <property type="protein sequence ID" value="KAF5204099.1"/>
    <property type="molecule type" value="Genomic_DNA"/>
</dbReference>
<dbReference type="PANTHER" id="PTHR31992">
    <property type="entry name" value="DOF ZINC FINGER PROTEIN DOF1.4-RELATED"/>
    <property type="match status" value="1"/>
</dbReference>
<feature type="region of interest" description="Disordered" evidence="10">
    <location>
        <begin position="31"/>
        <end position="54"/>
    </location>
</feature>
<evidence type="ECO:0000256" key="2">
    <source>
        <dbReference type="ARBA" id="ARBA00022771"/>
    </source>
</evidence>
<sequence>MVTEVVYLPLCFYSQELKKLSKKMEGKRQIDQQDMQAMEDRQQQQHQVEVQTHPPRQCPRCNSWETMFGYYNIFGDNQPRYRCKRCSLYWIHGEVPSNISVGGKRKNNQHSEAASTSTNRVCKIPRSVENPILSSSSSVRINGQRDPISRTLFAEGNGPSSPSPLMGINEPRTFQAPPVAPAVTQSATNIPGLRLAAVNFAVQCANHILSAIPGGVSRHPYPHGLPEQHQQIQQQQFFNSQNYWDGNVTQNNNINELQAPVNVVVRSTTVLRFPPSLNNFGSVSNPEALWNINVNNNNIGQFQTQGTPFQHSTTVPDFQASFNSAGGAPDPYANLVFGGAGGAPDPEASFNSAGGIGGLPLNPPFWPDNHNF</sequence>
<dbReference type="OrthoDB" id="1980322at2759"/>
<dbReference type="AlphaFoldDB" id="A0A7J6X2V6"/>
<evidence type="ECO:0000256" key="10">
    <source>
        <dbReference type="SAM" id="MobiDB-lite"/>
    </source>
</evidence>
<evidence type="ECO:0000256" key="7">
    <source>
        <dbReference type="ARBA" id="ARBA00023242"/>
    </source>
</evidence>
<keyword evidence="3 9" id="KW-0862">Zinc</keyword>
<evidence type="ECO:0000256" key="1">
    <source>
        <dbReference type="ARBA" id="ARBA00022723"/>
    </source>
</evidence>
<evidence type="ECO:0000313" key="13">
    <source>
        <dbReference type="Proteomes" id="UP000554482"/>
    </source>
</evidence>
<evidence type="ECO:0000256" key="3">
    <source>
        <dbReference type="ARBA" id="ARBA00022833"/>
    </source>
</evidence>
<dbReference type="Proteomes" id="UP000554482">
    <property type="component" value="Unassembled WGS sequence"/>
</dbReference>
<gene>
    <name evidence="12" type="ORF">FRX31_006311</name>
</gene>
<dbReference type="GO" id="GO:0005634">
    <property type="term" value="C:nucleus"/>
    <property type="evidence" value="ECO:0007669"/>
    <property type="project" value="UniProtKB-SubCell"/>
</dbReference>
<keyword evidence="2 8" id="KW-0863">Zinc-finger</keyword>
<dbReference type="GO" id="GO:0003677">
    <property type="term" value="F:DNA binding"/>
    <property type="evidence" value="ECO:0007669"/>
    <property type="project" value="UniProtKB-UniRule"/>
</dbReference>
<dbReference type="InterPro" id="IPR045174">
    <property type="entry name" value="Dof"/>
</dbReference>
<evidence type="ECO:0000256" key="9">
    <source>
        <dbReference type="RuleBase" id="RU369094"/>
    </source>
</evidence>
<keyword evidence="5 8" id="KW-0238">DNA-binding</keyword>
<evidence type="ECO:0000259" key="11">
    <source>
        <dbReference type="PROSITE" id="PS50884"/>
    </source>
</evidence>
<comment type="function">
    <text evidence="9">Transcription factor that binds specifically to a 5'-AA[AG]G-3' consensus core sequence.</text>
</comment>
<evidence type="ECO:0000256" key="6">
    <source>
        <dbReference type="ARBA" id="ARBA00023163"/>
    </source>
</evidence>
<evidence type="ECO:0000313" key="12">
    <source>
        <dbReference type="EMBL" id="KAF5204099.1"/>
    </source>
</evidence>
<evidence type="ECO:0000256" key="4">
    <source>
        <dbReference type="ARBA" id="ARBA00023015"/>
    </source>
</evidence>
<organism evidence="12 13">
    <name type="scientific">Thalictrum thalictroides</name>
    <name type="common">Rue-anemone</name>
    <name type="synonym">Anemone thalictroides</name>
    <dbReference type="NCBI Taxonomy" id="46969"/>
    <lineage>
        <taxon>Eukaryota</taxon>
        <taxon>Viridiplantae</taxon>
        <taxon>Streptophyta</taxon>
        <taxon>Embryophyta</taxon>
        <taxon>Tracheophyta</taxon>
        <taxon>Spermatophyta</taxon>
        <taxon>Magnoliopsida</taxon>
        <taxon>Ranunculales</taxon>
        <taxon>Ranunculaceae</taxon>
        <taxon>Thalictroideae</taxon>
        <taxon>Thalictrum</taxon>
    </lineage>
</organism>
<dbReference type="InterPro" id="IPR003851">
    <property type="entry name" value="Znf_Dof"/>
</dbReference>
<feature type="domain" description="Dof-type" evidence="11">
    <location>
        <begin position="56"/>
        <end position="110"/>
    </location>
</feature>
<reference evidence="12 13" key="1">
    <citation type="submission" date="2020-06" db="EMBL/GenBank/DDBJ databases">
        <title>Transcriptomic and genomic resources for Thalictrum thalictroides and T. hernandezii: Facilitating candidate gene discovery in an emerging model plant lineage.</title>
        <authorList>
            <person name="Arias T."/>
            <person name="Riano-Pachon D.M."/>
            <person name="Di Stilio V.S."/>
        </authorList>
    </citation>
    <scope>NUCLEOTIDE SEQUENCE [LARGE SCALE GENOMIC DNA]</scope>
    <source>
        <strain evidence="13">cv. WT478/WT964</strain>
        <tissue evidence="12">Leaves</tissue>
    </source>
</reference>
<dbReference type="GO" id="GO:0003700">
    <property type="term" value="F:DNA-binding transcription factor activity"/>
    <property type="evidence" value="ECO:0007669"/>
    <property type="project" value="UniProtKB-UniRule"/>
</dbReference>
<evidence type="ECO:0000256" key="8">
    <source>
        <dbReference type="PROSITE-ProRule" id="PRU00071"/>
    </source>
</evidence>
<accession>A0A7J6X2V6</accession>
<keyword evidence="1 9" id="KW-0479">Metal-binding</keyword>
<keyword evidence="13" id="KW-1185">Reference proteome</keyword>
<name>A0A7J6X2V6_THATH</name>
<keyword evidence="6 9" id="KW-0804">Transcription</keyword>